<organism evidence="1 3">
    <name type="scientific">Rotaria magnacalcarata</name>
    <dbReference type="NCBI Taxonomy" id="392030"/>
    <lineage>
        <taxon>Eukaryota</taxon>
        <taxon>Metazoa</taxon>
        <taxon>Spiralia</taxon>
        <taxon>Gnathifera</taxon>
        <taxon>Rotifera</taxon>
        <taxon>Eurotatoria</taxon>
        <taxon>Bdelloidea</taxon>
        <taxon>Philodinida</taxon>
        <taxon>Philodinidae</taxon>
        <taxon>Rotaria</taxon>
    </lineage>
</organism>
<accession>A0A815TR67</accession>
<dbReference type="EMBL" id="CAJOBH010008143">
    <property type="protein sequence ID" value="CAF4104508.1"/>
    <property type="molecule type" value="Genomic_DNA"/>
</dbReference>
<reference evidence="1" key="1">
    <citation type="submission" date="2021-02" db="EMBL/GenBank/DDBJ databases">
        <authorList>
            <person name="Nowell W R."/>
        </authorList>
    </citation>
    <scope>NUCLEOTIDE SEQUENCE</scope>
</reference>
<proteinExistence type="predicted"/>
<dbReference type="AlphaFoldDB" id="A0A815TR67"/>
<evidence type="ECO:0000313" key="3">
    <source>
        <dbReference type="Proteomes" id="UP000663855"/>
    </source>
</evidence>
<name>A0A815TR67_9BILA</name>
<feature type="non-terminal residue" evidence="1">
    <location>
        <position position="1"/>
    </location>
</feature>
<evidence type="ECO:0000313" key="2">
    <source>
        <dbReference type="EMBL" id="CAF4104508.1"/>
    </source>
</evidence>
<dbReference type="EMBL" id="CAJNOV010012975">
    <property type="protein sequence ID" value="CAF1504241.1"/>
    <property type="molecule type" value="Genomic_DNA"/>
</dbReference>
<sequence>NNNNFRVLYRKASAYKMSRYYRLHKLTLKECIKLQPHNQIVLAEYYACRQE</sequence>
<protein>
    <submittedName>
        <fullName evidence="1">Uncharacterized protein</fullName>
    </submittedName>
</protein>
<gene>
    <name evidence="2" type="ORF">BYL167_LOCUS19283</name>
    <name evidence="1" type="ORF">CJN711_LOCUS27426</name>
</gene>
<dbReference type="Proteomes" id="UP000663855">
    <property type="component" value="Unassembled WGS sequence"/>
</dbReference>
<evidence type="ECO:0000313" key="1">
    <source>
        <dbReference type="EMBL" id="CAF1504241.1"/>
    </source>
</evidence>
<dbReference type="Proteomes" id="UP000681967">
    <property type="component" value="Unassembled WGS sequence"/>
</dbReference>
<comment type="caution">
    <text evidence="1">The sequence shown here is derived from an EMBL/GenBank/DDBJ whole genome shotgun (WGS) entry which is preliminary data.</text>
</comment>